<dbReference type="AlphaFoldDB" id="A0A1W1VB36"/>
<evidence type="ECO:0008006" key="3">
    <source>
        <dbReference type="Google" id="ProtNLM"/>
    </source>
</evidence>
<dbReference type="InterPro" id="IPR018644">
    <property type="entry name" value="DUF2071"/>
</dbReference>
<dbReference type="STRING" id="695939.SAMN00790413_00759"/>
<keyword evidence="2" id="KW-1185">Reference proteome</keyword>
<dbReference type="EMBL" id="FWWU01000009">
    <property type="protein sequence ID" value="SMB90400.1"/>
    <property type="molecule type" value="Genomic_DNA"/>
</dbReference>
<sequence length="243" mass="26764">MQSPWVAAMAWRDLAFFHWRVDPARVAAHLPPGLEVDLYRGEAWLGVVPFRMANARLRGIPASPPFLELNLRTYVAADGVPGVWFFSLDAGSPSAVRAARAVLHLPYFNADIERREEGGWIHDRSVRIHRGEAQAQFAGTFRPVGPAFKAAVDSLEHWLTERYFLYALTPSGRLTRGAVAHVPWPLRDALGHVDQCSLGEPFGLPLEGSPLVHASVGVAVRAWMPQTVRLPRPGGQFSASPPL</sequence>
<dbReference type="PANTHER" id="PTHR39186:SF1">
    <property type="entry name" value="DUF2071 DOMAIN-CONTAINING PROTEIN"/>
    <property type="match status" value="1"/>
</dbReference>
<proteinExistence type="predicted"/>
<dbReference type="OrthoDB" id="150993at2"/>
<organism evidence="1 2">
    <name type="scientific">Deinococcus hopiensis KR-140</name>
    <dbReference type="NCBI Taxonomy" id="695939"/>
    <lineage>
        <taxon>Bacteria</taxon>
        <taxon>Thermotogati</taxon>
        <taxon>Deinococcota</taxon>
        <taxon>Deinococci</taxon>
        <taxon>Deinococcales</taxon>
        <taxon>Deinococcaceae</taxon>
        <taxon>Deinococcus</taxon>
    </lineage>
</organism>
<evidence type="ECO:0000313" key="1">
    <source>
        <dbReference type="EMBL" id="SMB90400.1"/>
    </source>
</evidence>
<dbReference type="InterPro" id="IPR023375">
    <property type="entry name" value="ADC_dom_sf"/>
</dbReference>
<dbReference type="RefSeq" id="WP_084048365.1">
    <property type="nucleotide sequence ID" value="NZ_FWWU01000009.1"/>
</dbReference>
<gene>
    <name evidence="1" type="ORF">SAMN00790413_00759</name>
</gene>
<dbReference type="PANTHER" id="PTHR39186">
    <property type="entry name" value="DUF2071 FAMILY PROTEIN"/>
    <property type="match status" value="1"/>
</dbReference>
<dbReference type="Gene3D" id="2.40.400.10">
    <property type="entry name" value="Acetoacetate decarboxylase-like"/>
    <property type="match status" value="1"/>
</dbReference>
<name>A0A1W1VB36_9DEIO</name>
<accession>A0A1W1VB36</accession>
<evidence type="ECO:0000313" key="2">
    <source>
        <dbReference type="Proteomes" id="UP000192582"/>
    </source>
</evidence>
<reference evidence="1 2" key="1">
    <citation type="submission" date="2017-04" db="EMBL/GenBank/DDBJ databases">
        <authorList>
            <person name="Afonso C.L."/>
            <person name="Miller P.J."/>
            <person name="Scott M.A."/>
            <person name="Spackman E."/>
            <person name="Goraichik I."/>
            <person name="Dimitrov K.M."/>
            <person name="Suarez D.L."/>
            <person name="Swayne D.E."/>
        </authorList>
    </citation>
    <scope>NUCLEOTIDE SEQUENCE [LARGE SCALE GENOMIC DNA]</scope>
    <source>
        <strain evidence="1 2">KR-140</strain>
    </source>
</reference>
<protein>
    <recommendedName>
        <fullName evidence="3">DUF2071 domain-containing protein</fullName>
    </recommendedName>
</protein>
<dbReference type="Pfam" id="PF09844">
    <property type="entry name" value="DUF2071"/>
    <property type="match status" value="1"/>
</dbReference>
<dbReference type="Proteomes" id="UP000192582">
    <property type="component" value="Unassembled WGS sequence"/>
</dbReference>
<dbReference type="SUPFAM" id="SSF160104">
    <property type="entry name" value="Acetoacetate decarboxylase-like"/>
    <property type="match status" value="1"/>
</dbReference>